<sequence length="429" mass="44346">MATIEETDEDAADAPARRKPARLLLRNRDYTGWWIGETVSQYGSALSTVAYPLLILAATGSAAQAGVVTAASSIGLLATMLIGGALADRFSRRTLLIAGPLIQAVVVGTVVLAVATGHVSVLYVAAVGFVQGMVGGASGAAAFATLRRVVPQEQLPTAFAQMQGRTMAVRLAGPTSGGFLFGIARWVPFLGDALSFLLSAGGAALIRRPLGPDPEELTPHELVFGAIAEGFRYIRGNAYLRFLTAWAALANATMSGLNLLVIVLIHDRHGSAVLIGAVTSLGAAGGLIGAFLSRRIAQRVKGRLLVIAVSWMAAGVIAGLAFIPNPWLIGLLLALLMVLIAPLNVVFSTYEARSIPDALMGRVSSAIDFGAASIRWAGPLGAGWLAASCGATWATLVFGGVQGGIAISTLIARGLYVLNEPIDEVVAEA</sequence>
<feature type="transmembrane region" description="Helical" evidence="6">
    <location>
        <begin position="121"/>
        <end position="146"/>
    </location>
</feature>
<comment type="subcellular location">
    <subcellularLocation>
        <location evidence="1">Cell membrane</location>
        <topology evidence="1">Multi-pass membrane protein</topology>
    </subcellularLocation>
</comment>
<organism evidence="7 8">
    <name type="scientific">Actinospica durhamensis</name>
    <dbReference type="NCBI Taxonomy" id="1508375"/>
    <lineage>
        <taxon>Bacteria</taxon>
        <taxon>Bacillati</taxon>
        <taxon>Actinomycetota</taxon>
        <taxon>Actinomycetes</taxon>
        <taxon>Catenulisporales</taxon>
        <taxon>Actinospicaceae</taxon>
        <taxon>Actinospica</taxon>
    </lineage>
</organism>
<evidence type="ECO:0000256" key="3">
    <source>
        <dbReference type="ARBA" id="ARBA00022692"/>
    </source>
</evidence>
<dbReference type="InterPro" id="IPR036259">
    <property type="entry name" value="MFS_trans_sf"/>
</dbReference>
<dbReference type="GO" id="GO:0022857">
    <property type="term" value="F:transmembrane transporter activity"/>
    <property type="evidence" value="ECO:0007669"/>
    <property type="project" value="InterPro"/>
</dbReference>
<dbReference type="Proteomes" id="UP000675781">
    <property type="component" value="Unassembled WGS sequence"/>
</dbReference>
<gene>
    <name evidence="7" type="ORF">KDL01_15715</name>
</gene>
<keyword evidence="3 6" id="KW-0812">Transmembrane</keyword>
<dbReference type="RefSeq" id="WP_212529241.1">
    <property type="nucleotide sequence ID" value="NZ_JAGSOG010000068.1"/>
</dbReference>
<evidence type="ECO:0000313" key="8">
    <source>
        <dbReference type="Proteomes" id="UP000675781"/>
    </source>
</evidence>
<keyword evidence="2" id="KW-1003">Cell membrane</keyword>
<feature type="transmembrane region" description="Helical" evidence="6">
    <location>
        <begin position="271"/>
        <end position="292"/>
    </location>
</feature>
<keyword evidence="8" id="KW-1185">Reference proteome</keyword>
<evidence type="ECO:0000256" key="2">
    <source>
        <dbReference type="ARBA" id="ARBA00022475"/>
    </source>
</evidence>
<dbReference type="PANTHER" id="PTHR23513">
    <property type="entry name" value="INTEGRAL MEMBRANE EFFLUX PROTEIN-RELATED"/>
    <property type="match status" value="1"/>
</dbReference>
<dbReference type="AlphaFoldDB" id="A0A941EN32"/>
<protein>
    <submittedName>
        <fullName evidence="7">MFS transporter</fullName>
    </submittedName>
</protein>
<feature type="transmembrane region" description="Helical" evidence="6">
    <location>
        <begin position="329"/>
        <end position="350"/>
    </location>
</feature>
<dbReference type="SUPFAM" id="SSF103473">
    <property type="entry name" value="MFS general substrate transporter"/>
    <property type="match status" value="1"/>
</dbReference>
<evidence type="ECO:0000256" key="4">
    <source>
        <dbReference type="ARBA" id="ARBA00022989"/>
    </source>
</evidence>
<feature type="transmembrane region" description="Helical" evidence="6">
    <location>
        <begin position="242"/>
        <end position="265"/>
    </location>
</feature>
<dbReference type="EMBL" id="JAGSOG010000068">
    <property type="protein sequence ID" value="MBR7834722.1"/>
    <property type="molecule type" value="Genomic_DNA"/>
</dbReference>
<accession>A0A941EN32</accession>
<name>A0A941EN32_9ACTN</name>
<evidence type="ECO:0000256" key="5">
    <source>
        <dbReference type="ARBA" id="ARBA00023136"/>
    </source>
</evidence>
<dbReference type="PANTHER" id="PTHR23513:SF11">
    <property type="entry name" value="STAPHYLOFERRIN A TRANSPORTER"/>
    <property type="match status" value="1"/>
</dbReference>
<feature type="transmembrane region" description="Helical" evidence="6">
    <location>
        <begin position="49"/>
        <end position="82"/>
    </location>
</feature>
<keyword evidence="4 6" id="KW-1133">Transmembrane helix</keyword>
<reference evidence="7" key="1">
    <citation type="submission" date="2021-04" db="EMBL/GenBank/DDBJ databases">
        <title>Genome based classification of Actinospica acidithermotolerans sp. nov., an actinobacterium isolated from an Indonesian hot spring.</title>
        <authorList>
            <person name="Kusuma A.B."/>
            <person name="Putra K.E."/>
            <person name="Nafisah S."/>
            <person name="Loh J."/>
            <person name="Nouioui I."/>
            <person name="Goodfellow M."/>
        </authorList>
    </citation>
    <scope>NUCLEOTIDE SEQUENCE</scope>
    <source>
        <strain evidence="7">CSCA 57</strain>
    </source>
</reference>
<evidence type="ECO:0000256" key="6">
    <source>
        <dbReference type="SAM" id="Phobius"/>
    </source>
</evidence>
<proteinExistence type="predicted"/>
<feature type="transmembrane region" description="Helical" evidence="6">
    <location>
        <begin position="94"/>
        <end position="115"/>
    </location>
</feature>
<dbReference type="Gene3D" id="1.20.1250.20">
    <property type="entry name" value="MFS general substrate transporter like domains"/>
    <property type="match status" value="1"/>
</dbReference>
<dbReference type="InterPro" id="IPR011701">
    <property type="entry name" value="MFS"/>
</dbReference>
<dbReference type="CDD" id="cd06173">
    <property type="entry name" value="MFS_MefA_like"/>
    <property type="match status" value="1"/>
</dbReference>
<dbReference type="Pfam" id="PF07690">
    <property type="entry name" value="MFS_1"/>
    <property type="match status" value="1"/>
</dbReference>
<keyword evidence="5 6" id="KW-0472">Membrane</keyword>
<feature type="transmembrane region" description="Helical" evidence="6">
    <location>
        <begin position="304"/>
        <end position="323"/>
    </location>
</feature>
<comment type="caution">
    <text evidence="7">The sequence shown here is derived from an EMBL/GenBank/DDBJ whole genome shotgun (WGS) entry which is preliminary data.</text>
</comment>
<dbReference type="GO" id="GO:0005886">
    <property type="term" value="C:plasma membrane"/>
    <property type="evidence" value="ECO:0007669"/>
    <property type="project" value="UniProtKB-SubCell"/>
</dbReference>
<evidence type="ECO:0000313" key="7">
    <source>
        <dbReference type="EMBL" id="MBR7834722.1"/>
    </source>
</evidence>
<evidence type="ECO:0000256" key="1">
    <source>
        <dbReference type="ARBA" id="ARBA00004651"/>
    </source>
</evidence>